<dbReference type="GO" id="GO:1990904">
    <property type="term" value="C:ribonucleoprotein complex"/>
    <property type="evidence" value="ECO:0007669"/>
    <property type="project" value="UniProtKB-KW"/>
</dbReference>
<keyword evidence="3" id="KW-0687">Ribonucleoprotein</keyword>
<sequence length="242" mass="27254">MLRTAPINPTKAALSLLPPFTTVTAHAFPSLQPAARFDLKTSFLQSPMRKDLLHRAIVFERDAMRQGSASTKSRSDMTYSTKKLRPQKGSGAARLGDRSSPMLRGGARAHGPKPRDFSTELPRKVYNLAIRTALSHLYREGKLTVVQGQMDLPTHKTQTALAFLEGHGFALPEEKKPLGGRTLFITNKQRPNLERATANVGYLCEVLRLDEMLLWELLKYNRILIERKALTELEFMTRVNDQ</sequence>
<evidence type="ECO:0000256" key="5">
    <source>
        <dbReference type="SAM" id="MobiDB-lite"/>
    </source>
</evidence>
<dbReference type="InterPro" id="IPR023574">
    <property type="entry name" value="Ribosomal_uL4_dom_sf"/>
</dbReference>
<proteinExistence type="inferred from homology"/>
<evidence type="ECO:0000256" key="4">
    <source>
        <dbReference type="ARBA" id="ARBA00040565"/>
    </source>
</evidence>
<dbReference type="GeneID" id="63782917"/>
<dbReference type="STRING" id="56484.A0A1Y2EWA8"/>
<dbReference type="InterPro" id="IPR002136">
    <property type="entry name" value="Ribosomal_uL4"/>
</dbReference>
<evidence type="ECO:0000256" key="2">
    <source>
        <dbReference type="ARBA" id="ARBA00022980"/>
    </source>
</evidence>
<keyword evidence="7" id="KW-1185">Reference proteome</keyword>
<dbReference type="Pfam" id="PF00573">
    <property type="entry name" value="Ribosomal_L4"/>
    <property type="match status" value="1"/>
</dbReference>
<dbReference type="Proteomes" id="UP000193685">
    <property type="component" value="Unassembled WGS sequence"/>
</dbReference>
<evidence type="ECO:0000256" key="1">
    <source>
        <dbReference type="ARBA" id="ARBA00010528"/>
    </source>
</evidence>
<dbReference type="SUPFAM" id="SSF52166">
    <property type="entry name" value="Ribosomal protein L4"/>
    <property type="match status" value="1"/>
</dbReference>
<dbReference type="RefSeq" id="XP_040722217.1">
    <property type="nucleotide sequence ID" value="XM_040866318.1"/>
</dbReference>
<gene>
    <name evidence="6" type="ORF">BCR37DRAFT_193285</name>
</gene>
<dbReference type="EMBL" id="MCFI01000027">
    <property type="protein sequence ID" value="ORY75105.1"/>
    <property type="molecule type" value="Genomic_DNA"/>
</dbReference>
<dbReference type="GO" id="GO:0006412">
    <property type="term" value="P:translation"/>
    <property type="evidence" value="ECO:0007669"/>
    <property type="project" value="InterPro"/>
</dbReference>
<organism evidence="6 7">
    <name type="scientific">Protomyces lactucae-debilis</name>
    <dbReference type="NCBI Taxonomy" id="2754530"/>
    <lineage>
        <taxon>Eukaryota</taxon>
        <taxon>Fungi</taxon>
        <taxon>Dikarya</taxon>
        <taxon>Ascomycota</taxon>
        <taxon>Taphrinomycotina</taxon>
        <taxon>Taphrinomycetes</taxon>
        <taxon>Taphrinales</taxon>
        <taxon>Protomycetaceae</taxon>
        <taxon>Protomyces</taxon>
    </lineage>
</organism>
<keyword evidence="2 6" id="KW-0689">Ribosomal protein</keyword>
<feature type="region of interest" description="Disordered" evidence="5">
    <location>
        <begin position="64"/>
        <end position="118"/>
    </location>
</feature>
<dbReference type="GO" id="GO:0003735">
    <property type="term" value="F:structural constituent of ribosome"/>
    <property type="evidence" value="ECO:0007669"/>
    <property type="project" value="InterPro"/>
</dbReference>
<evidence type="ECO:0000313" key="7">
    <source>
        <dbReference type="Proteomes" id="UP000193685"/>
    </source>
</evidence>
<dbReference type="OrthoDB" id="275876at2759"/>
<dbReference type="GO" id="GO:0005840">
    <property type="term" value="C:ribosome"/>
    <property type="evidence" value="ECO:0007669"/>
    <property type="project" value="UniProtKB-KW"/>
</dbReference>
<dbReference type="PANTHER" id="PTHR10746">
    <property type="entry name" value="50S RIBOSOMAL PROTEIN L4"/>
    <property type="match status" value="1"/>
</dbReference>
<comment type="similarity">
    <text evidence="1">Belongs to the universal ribosomal protein uL4 family.</text>
</comment>
<dbReference type="NCBIfam" id="TIGR03953">
    <property type="entry name" value="rplD_bact"/>
    <property type="match status" value="1"/>
</dbReference>
<dbReference type="InterPro" id="IPR013005">
    <property type="entry name" value="Ribosomal_uL4-like"/>
</dbReference>
<name>A0A1Y2EWA8_PROLT</name>
<dbReference type="Gene3D" id="3.40.1370.10">
    <property type="match status" value="1"/>
</dbReference>
<dbReference type="AlphaFoldDB" id="A0A1Y2EWA8"/>
<dbReference type="OMA" id="PQVHILE"/>
<evidence type="ECO:0000256" key="3">
    <source>
        <dbReference type="ARBA" id="ARBA00023274"/>
    </source>
</evidence>
<accession>A0A1Y2EWA8</accession>
<evidence type="ECO:0000313" key="6">
    <source>
        <dbReference type="EMBL" id="ORY75105.1"/>
    </source>
</evidence>
<protein>
    <recommendedName>
        <fullName evidence="4">Large ribosomal subunit protein uL4m</fullName>
    </recommendedName>
</protein>
<feature type="compositionally biased region" description="Polar residues" evidence="5">
    <location>
        <begin position="67"/>
        <end position="81"/>
    </location>
</feature>
<reference evidence="6 7" key="1">
    <citation type="submission" date="2016-07" db="EMBL/GenBank/DDBJ databases">
        <title>Pervasive Adenine N6-methylation of Active Genes in Fungi.</title>
        <authorList>
            <consortium name="DOE Joint Genome Institute"/>
            <person name="Mondo S.J."/>
            <person name="Dannebaum R.O."/>
            <person name="Kuo R.C."/>
            <person name="Labutti K."/>
            <person name="Haridas S."/>
            <person name="Kuo A."/>
            <person name="Salamov A."/>
            <person name="Ahrendt S.R."/>
            <person name="Lipzen A."/>
            <person name="Sullivan W."/>
            <person name="Andreopoulos W.B."/>
            <person name="Clum A."/>
            <person name="Lindquist E."/>
            <person name="Daum C."/>
            <person name="Ramamoorthy G.K."/>
            <person name="Gryganskyi A."/>
            <person name="Culley D."/>
            <person name="Magnuson J.K."/>
            <person name="James T.Y."/>
            <person name="O'Malley M.A."/>
            <person name="Stajich J.E."/>
            <person name="Spatafora J.W."/>
            <person name="Visel A."/>
            <person name="Grigoriev I.V."/>
        </authorList>
    </citation>
    <scope>NUCLEOTIDE SEQUENCE [LARGE SCALE GENOMIC DNA]</scope>
    <source>
        <strain evidence="6 7">12-1054</strain>
    </source>
</reference>
<comment type="caution">
    <text evidence="6">The sequence shown here is derived from an EMBL/GenBank/DDBJ whole genome shotgun (WGS) entry which is preliminary data.</text>
</comment>
<dbReference type="PANTHER" id="PTHR10746:SF6">
    <property type="entry name" value="LARGE RIBOSOMAL SUBUNIT PROTEIN UL4M"/>
    <property type="match status" value="1"/>
</dbReference>